<dbReference type="AlphaFoldDB" id="A0A5B0KXG9"/>
<protein>
    <submittedName>
        <fullName evidence="1">Uncharacterized protein</fullName>
    </submittedName>
</protein>
<reference evidence="1 2" key="1">
    <citation type="submission" date="2019-07" db="EMBL/GenBank/DDBJ databases">
        <title>Genome sequencing of the stress-tolerant strain Azospirillum brasilense Az19.</title>
        <authorList>
            <person name="Maroniche G.A."/>
            <person name="Garcia J.E."/>
            <person name="Pagnussat L."/>
            <person name="Amenta M."/>
            <person name="Creus C.M."/>
        </authorList>
    </citation>
    <scope>NUCLEOTIDE SEQUENCE [LARGE SCALE GENOMIC DNA]</scope>
    <source>
        <strain evidence="1 2">Az19</strain>
    </source>
</reference>
<comment type="caution">
    <text evidence="1">The sequence shown here is derived from an EMBL/GenBank/DDBJ whole genome shotgun (WGS) entry which is preliminary data.</text>
</comment>
<evidence type="ECO:0000313" key="2">
    <source>
        <dbReference type="Proteomes" id="UP000325333"/>
    </source>
</evidence>
<accession>A0A5B0KXG9</accession>
<evidence type="ECO:0000313" key="1">
    <source>
        <dbReference type="EMBL" id="KAA1057302.1"/>
    </source>
</evidence>
<proteinExistence type="predicted"/>
<sequence length="46" mass="5650">MRQVFCQQNFLRPCSVAPGFRDVRVTWPQHQRCHRASDMLQYDKRR</sequence>
<dbReference type="Proteomes" id="UP000325333">
    <property type="component" value="Unassembled WGS sequence"/>
</dbReference>
<dbReference type="EMBL" id="VEWN01000002">
    <property type="protein sequence ID" value="KAA1057302.1"/>
    <property type="molecule type" value="Genomic_DNA"/>
</dbReference>
<organism evidence="1 2">
    <name type="scientific">Azospirillum argentinense</name>
    <dbReference type="NCBI Taxonomy" id="2970906"/>
    <lineage>
        <taxon>Bacteria</taxon>
        <taxon>Pseudomonadati</taxon>
        <taxon>Pseudomonadota</taxon>
        <taxon>Alphaproteobacteria</taxon>
        <taxon>Rhodospirillales</taxon>
        <taxon>Azospirillaceae</taxon>
        <taxon>Azospirillum</taxon>
    </lineage>
</organism>
<gene>
    <name evidence="1" type="ORF">FH063_001470</name>
</gene>
<name>A0A5B0KXG9_9PROT</name>